<evidence type="ECO:0000313" key="2">
    <source>
        <dbReference type="Proteomes" id="UP000224567"/>
    </source>
</evidence>
<dbReference type="Proteomes" id="UP000224567">
    <property type="component" value="Unassembled WGS sequence"/>
</dbReference>
<protein>
    <submittedName>
        <fullName evidence="1">Uncharacterized protein</fullName>
    </submittedName>
</protein>
<evidence type="ECO:0000313" key="1">
    <source>
        <dbReference type="EMBL" id="PHT51574.1"/>
    </source>
</evidence>
<name>A0A2G2X255_CAPBA</name>
<comment type="caution">
    <text evidence="1">The sequence shown here is derived from an EMBL/GenBank/DDBJ whole genome shotgun (WGS) entry which is preliminary data.</text>
</comment>
<reference evidence="1 2" key="1">
    <citation type="journal article" date="2017" name="Genome Biol.">
        <title>New reference genome sequences of hot pepper reveal the massive evolution of plant disease-resistance genes by retroduplication.</title>
        <authorList>
            <person name="Kim S."/>
            <person name="Park J."/>
            <person name="Yeom S.I."/>
            <person name="Kim Y.M."/>
            <person name="Seo E."/>
            <person name="Kim K.T."/>
            <person name="Kim M.S."/>
            <person name="Lee J.M."/>
            <person name="Cheong K."/>
            <person name="Shin H.S."/>
            <person name="Kim S.B."/>
            <person name="Han K."/>
            <person name="Lee J."/>
            <person name="Park M."/>
            <person name="Lee H.A."/>
            <person name="Lee H.Y."/>
            <person name="Lee Y."/>
            <person name="Oh S."/>
            <person name="Lee J.H."/>
            <person name="Choi E."/>
            <person name="Choi E."/>
            <person name="Lee S.E."/>
            <person name="Jeon J."/>
            <person name="Kim H."/>
            <person name="Choi G."/>
            <person name="Song H."/>
            <person name="Lee J."/>
            <person name="Lee S.C."/>
            <person name="Kwon J.K."/>
            <person name="Lee H.Y."/>
            <person name="Koo N."/>
            <person name="Hong Y."/>
            <person name="Kim R.W."/>
            <person name="Kang W.H."/>
            <person name="Huh J.H."/>
            <person name="Kang B.C."/>
            <person name="Yang T.J."/>
            <person name="Lee Y.H."/>
            <person name="Bennetzen J.L."/>
            <person name="Choi D."/>
        </authorList>
    </citation>
    <scope>NUCLEOTIDE SEQUENCE [LARGE SCALE GENOMIC DNA]</scope>
    <source>
        <strain evidence="2">cv. PBC81</strain>
    </source>
</reference>
<proteinExistence type="predicted"/>
<dbReference type="AlphaFoldDB" id="A0A2G2X255"/>
<gene>
    <name evidence="1" type="ORF">CQW23_06036</name>
</gene>
<reference evidence="2" key="2">
    <citation type="journal article" date="2017" name="J. Anim. Genet.">
        <title>Multiple reference genome sequences of hot pepper reveal the massive evolution of plant disease resistance genes by retroduplication.</title>
        <authorList>
            <person name="Kim S."/>
            <person name="Park J."/>
            <person name="Yeom S.-I."/>
            <person name="Kim Y.-M."/>
            <person name="Seo E."/>
            <person name="Kim K.-T."/>
            <person name="Kim M.-S."/>
            <person name="Lee J.M."/>
            <person name="Cheong K."/>
            <person name="Shin H.-S."/>
            <person name="Kim S.-B."/>
            <person name="Han K."/>
            <person name="Lee J."/>
            <person name="Park M."/>
            <person name="Lee H.-A."/>
            <person name="Lee H.-Y."/>
            <person name="Lee Y."/>
            <person name="Oh S."/>
            <person name="Lee J.H."/>
            <person name="Choi E."/>
            <person name="Choi E."/>
            <person name="Lee S.E."/>
            <person name="Jeon J."/>
            <person name="Kim H."/>
            <person name="Choi G."/>
            <person name="Song H."/>
            <person name="Lee J."/>
            <person name="Lee S.-C."/>
            <person name="Kwon J.-K."/>
            <person name="Lee H.-Y."/>
            <person name="Koo N."/>
            <person name="Hong Y."/>
            <person name="Kim R.W."/>
            <person name="Kang W.-H."/>
            <person name="Huh J.H."/>
            <person name="Kang B.-C."/>
            <person name="Yang T.-J."/>
            <person name="Lee Y.-H."/>
            <person name="Bennetzen J.L."/>
            <person name="Choi D."/>
        </authorList>
    </citation>
    <scope>NUCLEOTIDE SEQUENCE [LARGE SCALE GENOMIC DNA]</scope>
    <source>
        <strain evidence="2">cv. PBC81</strain>
    </source>
</reference>
<keyword evidence="2" id="KW-1185">Reference proteome</keyword>
<accession>A0A2G2X255</accession>
<organism evidence="1 2">
    <name type="scientific">Capsicum baccatum</name>
    <name type="common">Peruvian pepper</name>
    <dbReference type="NCBI Taxonomy" id="33114"/>
    <lineage>
        <taxon>Eukaryota</taxon>
        <taxon>Viridiplantae</taxon>
        <taxon>Streptophyta</taxon>
        <taxon>Embryophyta</taxon>
        <taxon>Tracheophyta</taxon>
        <taxon>Spermatophyta</taxon>
        <taxon>Magnoliopsida</taxon>
        <taxon>eudicotyledons</taxon>
        <taxon>Gunneridae</taxon>
        <taxon>Pentapetalae</taxon>
        <taxon>asterids</taxon>
        <taxon>lamiids</taxon>
        <taxon>Solanales</taxon>
        <taxon>Solanaceae</taxon>
        <taxon>Solanoideae</taxon>
        <taxon>Capsiceae</taxon>
        <taxon>Capsicum</taxon>
    </lineage>
</organism>
<sequence length="161" mass="18310">MPIISHNVPTDKKIEKNKDTMVMDQQNQRGSELIATKDPKKIQRRGKSAPPKQFKLTGATFGVDKTLTTNEVTRTEEVKEKIAETSALKKIVDPSSNMLVQSMKNNDISKIASGLSHQKLDKLSKELSEWSRNKFGDIFTKVQQLEDKLDQYEIAWMMSLD</sequence>
<dbReference type="EMBL" id="MLFT02000003">
    <property type="protein sequence ID" value="PHT51574.1"/>
    <property type="molecule type" value="Genomic_DNA"/>
</dbReference>